<reference evidence="1" key="1">
    <citation type="submission" date="2021-11" db="EMBL/GenBank/DDBJ databases">
        <title>Streptomyces corallinus and Kineosporia corallina sp. nov., two new coral-derived marine actinobacteria.</title>
        <authorList>
            <person name="Buangrab K."/>
            <person name="Sutthacheep M."/>
            <person name="Yeemin T."/>
            <person name="Harunari E."/>
            <person name="Igarashi Y."/>
            <person name="Sripreechasak P."/>
            <person name="Kanchanasin P."/>
            <person name="Tanasupawat S."/>
            <person name="Phongsopitanun W."/>
        </authorList>
    </citation>
    <scope>NUCLEOTIDE SEQUENCE</scope>
    <source>
        <strain evidence="1">JCM 31032</strain>
    </source>
</reference>
<name>A0A9X1SVU3_9ACTN</name>
<dbReference type="SUPFAM" id="SSF46785">
    <property type="entry name" value="Winged helix' DNA-binding domain"/>
    <property type="match status" value="1"/>
</dbReference>
<dbReference type="InterPro" id="IPR036388">
    <property type="entry name" value="WH-like_DNA-bd_sf"/>
</dbReference>
<proteinExistence type="predicted"/>
<dbReference type="GO" id="GO:0005829">
    <property type="term" value="C:cytosol"/>
    <property type="evidence" value="ECO:0007669"/>
    <property type="project" value="TreeGrafter"/>
</dbReference>
<gene>
    <name evidence="1" type="ORF">LR394_24305</name>
</gene>
<dbReference type="EMBL" id="JAJOMB010000014">
    <property type="protein sequence ID" value="MCD5314034.1"/>
    <property type="molecule type" value="Genomic_DNA"/>
</dbReference>
<dbReference type="Proteomes" id="UP001138997">
    <property type="component" value="Unassembled WGS sequence"/>
</dbReference>
<keyword evidence="2" id="KW-1185">Reference proteome</keyword>
<dbReference type="PROSITE" id="PS51197">
    <property type="entry name" value="HTH_RRF2_2"/>
    <property type="match status" value="1"/>
</dbReference>
<dbReference type="AlphaFoldDB" id="A0A9X1SVU3"/>
<sequence length="241" mass="26004">MTRALAQWLARAIGPVADLDDRAESAIAWIIWQTAGHGTPPVQATLHSRLLPILISDARPSGAAPASPPRLQERRRDRLATCRCNQYCYDRRGGGGPGMSANSRLTIAAHALVWIGLYQRRGHEVATSEQIATSVNTNPVVIRRLLGELRGADLVSARRGTGAGWVLRKNLVELTLLDVYRALGSEPVFALHPAQPDPDCVVGHGIGPVIAGAYQNVEAAMHRELAGITLEDVLRDILKAT</sequence>
<dbReference type="PANTHER" id="PTHR33221">
    <property type="entry name" value="WINGED HELIX-TURN-HELIX TRANSCRIPTIONAL REGULATOR, RRF2 FAMILY"/>
    <property type="match status" value="1"/>
</dbReference>
<protein>
    <submittedName>
        <fullName evidence="1">Rrf2 family transcriptional regulator</fullName>
    </submittedName>
</protein>
<accession>A0A9X1SVU3</accession>
<organism evidence="1 2">
    <name type="scientific">Kineosporia babensis</name>
    <dbReference type="NCBI Taxonomy" id="499548"/>
    <lineage>
        <taxon>Bacteria</taxon>
        <taxon>Bacillati</taxon>
        <taxon>Actinomycetota</taxon>
        <taxon>Actinomycetes</taxon>
        <taxon>Kineosporiales</taxon>
        <taxon>Kineosporiaceae</taxon>
        <taxon>Kineosporia</taxon>
    </lineage>
</organism>
<dbReference type="GO" id="GO:0003700">
    <property type="term" value="F:DNA-binding transcription factor activity"/>
    <property type="evidence" value="ECO:0007669"/>
    <property type="project" value="TreeGrafter"/>
</dbReference>
<comment type="caution">
    <text evidence="1">The sequence shown here is derived from an EMBL/GenBank/DDBJ whole genome shotgun (WGS) entry which is preliminary data.</text>
</comment>
<evidence type="ECO:0000313" key="1">
    <source>
        <dbReference type="EMBL" id="MCD5314034.1"/>
    </source>
</evidence>
<dbReference type="PANTHER" id="PTHR33221:SF15">
    <property type="entry name" value="HTH-TYPE TRANSCRIPTIONAL REGULATOR YWGB-RELATED"/>
    <property type="match status" value="1"/>
</dbReference>
<dbReference type="InterPro" id="IPR000944">
    <property type="entry name" value="Tscrpt_reg_Rrf2"/>
</dbReference>
<dbReference type="FunFam" id="1.10.10.10:FF:000138">
    <property type="entry name" value="Rrf2 family transcriptional regulator"/>
    <property type="match status" value="1"/>
</dbReference>
<dbReference type="Gene3D" id="1.10.10.10">
    <property type="entry name" value="Winged helix-like DNA-binding domain superfamily/Winged helix DNA-binding domain"/>
    <property type="match status" value="1"/>
</dbReference>
<evidence type="ECO:0000313" key="2">
    <source>
        <dbReference type="Proteomes" id="UP001138997"/>
    </source>
</evidence>
<dbReference type="InterPro" id="IPR036390">
    <property type="entry name" value="WH_DNA-bd_sf"/>
</dbReference>
<dbReference type="Pfam" id="PF02082">
    <property type="entry name" value="Rrf2"/>
    <property type="match status" value="1"/>
</dbReference>